<dbReference type="Gene3D" id="3.40.630.30">
    <property type="match status" value="2"/>
</dbReference>
<evidence type="ECO:0000259" key="1">
    <source>
        <dbReference type="PROSITE" id="PS51186"/>
    </source>
</evidence>
<evidence type="ECO:0000313" key="3">
    <source>
        <dbReference type="Proteomes" id="UP000198510"/>
    </source>
</evidence>
<dbReference type="Pfam" id="PF13673">
    <property type="entry name" value="Acetyltransf_10"/>
    <property type="match status" value="1"/>
</dbReference>
<dbReference type="STRING" id="1075417.SAMN05421823_11715"/>
<dbReference type="PANTHER" id="PTHR43792">
    <property type="entry name" value="GNAT FAMILY, PUTATIVE (AFU_ORTHOLOGUE AFUA_3G00765)-RELATED-RELATED"/>
    <property type="match status" value="1"/>
</dbReference>
<sequence length="336" mass="38349">MIRRATLADLPAVTTLFAHTVRNVSIRHYDAAQVAAWAAGSENVDRWQERLTQHHFLVTEQGGQLTGMASLTAEGYLDVLFVHADHQGNGIASRLLGRLLHHAAAQRLARVTTEASITARPVFESMGFRVVQAQQVEVRGQWFRNYRMEVSVPPPMLETRRLLLFPFTLADATDFYALNQDPDVMRYTGDTAFSSFREARAFLEHYSETTYRPYGYGRWTVLRRETGEYLGWCGLKYLPELGETDLGYRFYRHAWGQGYATEAARACLTYGFEMLGLTRVVGRALRANDASIRVLEKVGMHFEKLFPSAKPRAFATRWTSTPTRRRRPPDFIPTLF</sequence>
<dbReference type="PROSITE" id="PS51186">
    <property type="entry name" value="GNAT"/>
    <property type="match status" value="2"/>
</dbReference>
<keyword evidence="3" id="KW-1185">Reference proteome</keyword>
<keyword evidence="2" id="KW-0808">Transferase</keyword>
<dbReference type="Proteomes" id="UP000198510">
    <property type="component" value="Unassembled WGS sequence"/>
</dbReference>
<dbReference type="PANTHER" id="PTHR43792:SF1">
    <property type="entry name" value="N-ACETYLTRANSFERASE DOMAIN-CONTAINING PROTEIN"/>
    <property type="match status" value="1"/>
</dbReference>
<name>A0A1G9UML1_9BACT</name>
<dbReference type="CDD" id="cd04301">
    <property type="entry name" value="NAT_SF"/>
    <property type="match status" value="1"/>
</dbReference>
<dbReference type="RefSeq" id="WP_089688354.1">
    <property type="nucleotide sequence ID" value="NZ_FNFO01000017.1"/>
</dbReference>
<gene>
    <name evidence="2" type="ORF">SAMN05421823_11715</name>
</gene>
<dbReference type="InterPro" id="IPR051531">
    <property type="entry name" value="N-acetyltransferase"/>
</dbReference>
<dbReference type="OrthoDB" id="9788916at2"/>
<protein>
    <submittedName>
        <fullName evidence="2">Protein N-acetyltransferase, RimJ/RimL family</fullName>
    </submittedName>
</protein>
<dbReference type="InterPro" id="IPR016181">
    <property type="entry name" value="Acyl_CoA_acyltransferase"/>
</dbReference>
<evidence type="ECO:0000313" key="2">
    <source>
        <dbReference type="EMBL" id="SDM61121.1"/>
    </source>
</evidence>
<dbReference type="AlphaFoldDB" id="A0A1G9UML1"/>
<dbReference type="InterPro" id="IPR000182">
    <property type="entry name" value="GNAT_dom"/>
</dbReference>
<dbReference type="GO" id="GO:0016747">
    <property type="term" value="F:acyltransferase activity, transferring groups other than amino-acyl groups"/>
    <property type="evidence" value="ECO:0007669"/>
    <property type="project" value="InterPro"/>
</dbReference>
<proteinExistence type="predicted"/>
<dbReference type="EMBL" id="FNFO01000017">
    <property type="protein sequence ID" value="SDM61121.1"/>
    <property type="molecule type" value="Genomic_DNA"/>
</dbReference>
<accession>A0A1G9UML1</accession>
<dbReference type="SUPFAM" id="SSF55729">
    <property type="entry name" value="Acyl-CoA N-acyltransferases (Nat)"/>
    <property type="match status" value="2"/>
</dbReference>
<dbReference type="Pfam" id="PF13302">
    <property type="entry name" value="Acetyltransf_3"/>
    <property type="match status" value="1"/>
</dbReference>
<reference evidence="2 3" key="1">
    <citation type="submission" date="2016-10" db="EMBL/GenBank/DDBJ databases">
        <authorList>
            <person name="de Groot N.N."/>
        </authorList>
    </citation>
    <scope>NUCLEOTIDE SEQUENCE [LARGE SCALE GENOMIC DNA]</scope>
    <source>
        <strain evidence="2 3">DSM 25186</strain>
    </source>
</reference>
<organism evidence="2 3">
    <name type="scientific">Catalinimonas alkaloidigena</name>
    <dbReference type="NCBI Taxonomy" id="1075417"/>
    <lineage>
        <taxon>Bacteria</taxon>
        <taxon>Pseudomonadati</taxon>
        <taxon>Bacteroidota</taxon>
        <taxon>Cytophagia</taxon>
        <taxon>Cytophagales</taxon>
        <taxon>Catalimonadaceae</taxon>
        <taxon>Catalinimonas</taxon>
    </lineage>
</organism>
<feature type="domain" description="N-acetyltransferase" evidence="1">
    <location>
        <begin position="162"/>
        <end position="323"/>
    </location>
</feature>
<feature type="domain" description="N-acetyltransferase" evidence="1">
    <location>
        <begin position="1"/>
        <end position="153"/>
    </location>
</feature>